<evidence type="ECO:0000259" key="4">
    <source>
        <dbReference type="PROSITE" id="PS51829"/>
    </source>
</evidence>
<dbReference type="InterPro" id="IPR027589">
    <property type="entry name" value="Choice_anch_B"/>
</dbReference>
<organism evidence="5 6">
    <name type="scientific">Actinokineospora guangxiensis</name>
    <dbReference type="NCBI Taxonomy" id="1490288"/>
    <lineage>
        <taxon>Bacteria</taxon>
        <taxon>Bacillati</taxon>
        <taxon>Actinomycetota</taxon>
        <taxon>Actinomycetes</taxon>
        <taxon>Pseudonocardiales</taxon>
        <taxon>Pseudonocardiaceae</taxon>
        <taxon>Actinokineospora</taxon>
    </lineage>
</organism>
<dbReference type="PANTHER" id="PTHR38787">
    <property type="entry name" value="REGULATORY P DOMAIN-CONTAINING PROTEIN"/>
    <property type="match status" value="1"/>
</dbReference>
<evidence type="ECO:0000256" key="3">
    <source>
        <dbReference type="SAM" id="SignalP"/>
    </source>
</evidence>
<dbReference type="RefSeq" id="WP_378247647.1">
    <property type="nucleotide sequence ID" value="NZ_JBHSKF010000005.1"/>
</dbReference>
<dbReference type="SUPFAM" id="SSF75011">
    <property type="entry name" value="3-carboxy-cis,cis-mucoante lactonizing enzyme"/>
    <property type="match status" value="1"/>
</dbReference>
<dbReference type="PROSITE" id="PS51829">
    <property type="entry name" value="P_HOMO_B"/>
    <property type="match status" value="1"/>
</dbReference>
<dbReference type="InterPro" id="IPR008979">
    <property type="entry name" value="Galactose-bd-like_sf"/>
</dbReference>
<gene>
    <name evidence="5" type="ORF">ACFPM7_13500</name>
</gene>
<evidence type="ECO:0000313" key="6">
    <source>
        <dbReference type="Proteomes" id="UP001596157"/>
    </source>
</evidence>
<keyword evidence="3" id="KW-0732">Signal</keyword>
<evidence type="ECO:0000256" key="2">
    <source>
        <dbReference type="ARBA" id="ARBA00022801"/>
    </source>
</evidence>
<accession>A0ABW0EKZ3</accession>
<comment type="caution">
    <text evidence="5">The sequence shown here is derived from an EMBL/GenBank/DDBJ whole genome shotgun (WGS) entry which is preliminary data.</text>
</comment>
<keyword evidence="6" id="KW-1185">Reference proteome</keyword>
<keyword evidence="1" id="KW-0645">Protease</keyword>
<dbReference type="NCBIfam" id="TIGR04312">
    <property type="entry name" value="choice_anch_B"/>
    <property type="match status" value="1"/>
</dbReference>
<dbReference type="Pfam" id="PF08309">
    <property type="entry name" value="LVIVD"/>
    <property type="match status" value="2"/>
</dbReference>
<sequence length="551" mass="59379">MKYLRSAGLAVLAAAAVALSLTPAAAHDPNTPEGIAAMQKFMADHEPADRRAPVVGTANGVPCVNGKADKYPCKNVDLLSVLPLASIGGGNGNDIWGWTDPQSGKEYAIVGRTNGTSFVDISTPTSPRYLGNLPSNGGSSTWRDMKVYKDHAFIVADMISGHGMQVFDLTRLRTITTPQTFSADTLYTRFGPAHNIAINEQTGYAYAIGSNTCSGGPHMVDIRTPKSPVYAGCVSQDGYTHDTQCVNYTGPDTAHRGRELCFNSNEDTLTIVDVTTKSAPVQISRKGYSGAQYSHQGWLTEDQRYFLLDDELDEQRGTDKRTKTYIWDLLDLENPVHIGTYNSPAQAIDHNLYIRDGYAYQANYRAGLRILDVANVGAGQLTEVGYFDIYESSDGAQFNGAWSTYPYFGSGVVVVNGIEQGLVVVRPNLGGSEPEPVERFENPADVTIPDAGAAVASNIAVTGLSGNAPSDLQVGVDIRHTYRGDLVIDLVAPDGTAYRLKNSSSSDSADNVVATYTVNASSETANGTWKLQVRDVYRGDTGYINSWSLQF</sequence>
<feature type="signal peptide" evidence="3">
    <location>
        <begin position="1"/>
        <end position="26"/>
    </location>
</feature>
<dbReference type="SUPFAM" id="SSF49785">
    <property type="entry name" value="Galactose-binding domain-like"/>
    <property type="match status" value="1"/>
</dbReference>
<dbReference type="PANTHER" id="PTHR38787:SF3">
    <property type="entry name" value="REGULATORY P DOMAIN-CONTAINING PROTEIN"/>
    <property type="match status" value="1"/>
</dbReference>
<proteinExistence type="predicted"/>
<feature type="domain" description="P/Homo B" evidence="4">
    <location>
        <begin position="432"/>
        <end position="551"/>
    </location>
</feature>
<dbReference type="Proteomes" id="UP001596157">
    <property type="component" value="Unassembled WGS sequence"/>
</dbReference>
<evidence type="ECO:0000313" key="5">
    <source>
        <dbReference type="EMBL" id="MFC5288069.1"/>
    </source>
</evidence>
<keyword evidence="2" id="KW-0378">Hydrolase</keyword>
<dbReference type="InterPro" id="IPR002884">
    <property type="entry name" value="P_dom"/>
</dbReference>
<protein>
    <submittedName>
        <fullName evidence="5">Choice-of-anchor B family protein</fullName>
    </submittedName>
</protein>
<feature type="chain" id="PRO_5045653262" evidence="3">
    <location>
        <begin position="27"/>
        <end position="551"/>
    </location>
</feature>
<dbReference type="InterPro" id="IPR013211">
    <property type="entry name" value="LVIVD"/>
</dbReference>
<name>A0ABW0EKZ3_9PSEU</name>
<dbReference type="EMBL" id="JBHSKF010000005">
    <property type="protein sequence ID" value="MFC5288069.1"/>
    <property type="molecule type" value="Genomic_DNA"/>
</dbReference>
<reference evidence="6" key="1">
    <citation type="journal article" date="2019" name="Int. J. Syst. Evol. Microbiol.">
        <title>The Global Catalogue of Microorganisms (GCM) 10K type strain sequencing project: providing services to taxonomists for standard genome sequencing and annotation.</title>
        <authorList>
            <consortium name="The Broad Institute Genomics Platform"/>
            <consortium name="The Broad Institute Genome Sequencing Center for Infectious Disease"/>
            <person name="Wu L."/>
            <person name="Ma J."/>
        </authorList>
    </citation>
    <scope>NUCLEOTIDE SEQUENCE [LARGE SCALE GENOMIC DNA]</scope>
    <source>
        <strain evidence="6">CCUG 59778</strain>
    </source>
</reference>
<dbReference type="Gene3D" id="2.60.120.260">
    <property type="entry name" value="Galactose-binding domain-like"/>
    <property type="match status" value="1"/>
</dbReference>
<evidence type="ECO:0000256" key="1">
    <source>
        <dbReference type="ARBA" id="ARBA00022670"/>
    </source>
</evidence>
<dbReference type="Pfam" id="PF01483">
    <property type="entry name" value="P_proprotein"/>
    <property type="match status" value="1"/>
</dbReference>